<dbReference type="InterPro" id="IPR053137">
    <property type="entry name" value="NLR-like"/>
</dbReference>
<feature type="region of interest" description="Disordered" evidence="1">
    <location>
        <begin position="419"/>
        <end position="460"/>
    </location>
</feature>
<feature type="compositionally biased region" description="Acidic residues" evidence="1">
    <location>
        <begin position="450"/>
        <end position="460"/>
    </location>
</feature>
<feature type="compositionally biased region" description="Low complexity" evidence="1">
    <location>
        <begin position="111"/>
        <end position="131"/>
    </location>
</feature>
<feature type="region of interest" description="Disordered" evidence="1">
    <location>
        <begin position="99"/>
        <end position="131"/>
    </location>
</feature>
<comment type="caution">
    <text evidence="2">The sequence shown here is derived from an EMBL/GenBank/DDBJ whole genome shotgun (WGS) entry which is preliminary data.</text>
</comment>
<feature type="compositionally biased region" description="Low complexity" evidence="1">
    <location>
        <begin position="13"/>
        <end position="25"/>
    </location>
</feature>
<reference evidence="2 3" key="1">
    <citation type="submission" date="2015-06" db="EMBL/GenBank/DDBJ databases">
        <title>Cloning and characterization of the uncialamcin biosynthetic gene cluster.</title>
        <authorList>
            <person name="Yan X."/>
            <person name="Huang T."/>
            <person name="Ge H."/>
            <person name="Shen B."/>
        </authorList>
    </citation>
    <scope>NUCLEOTIDE SEQUENCE [LARGE SCALE GENOMIC DNA]</scope>
    <source>
        <strain evidence="2 3">DCA2648</strain>
    </source>
</reference>
<accession>A0A1Q4VDJ9</accession>
<name>A0A1Q4VDJ9_9ACTN</name>
<feature type="region of interest" description="Disordered" evidence="1">
    <location>
        <begin position="1"/>
        <end position="30"/>
    </location>
</feature>
<evidence type="ECO:0008006" key="4">
    <source>
        <dbReference type="Google" id="ProtNLM"/>
    </source>
</evidence>
<gene>
    <name evidence="2" type="ORF">AB852_04130</name>
</gene>
<organism evidence="2 3">
    <name type="scientific">Streptomyces uncialis</name>
    <dbReference type="NCBI Taxonomy" id="1048205"/>
    <lineage>
        <taxon>Bacteria</taxon>
        <taxon>Bacillati</taxon>
        <taxon>Actinomycetota</taxon>
        <taxon>Actinomycetes</taxon>
        <taxon>Kitasatosporales</taxon>
        <taxon>Streptomycetaceae</taxon>
        <taxon>Streptomyces</taxon>
    </lineage>
</organism>
<dbReference type="STRING" id="1048205.AB852_04130"/>
<evidence type="ECO:0000256" key="1">
    <source>
        <dbReference type="SAM" id="MobiDB-lite"/>
    </source>
</evidence>
<dbReference type="SUPFAM" id="SSF52540">
    <property type="entry name" value="P-loop containing nucleoside triphosphate hydrolases"/>
    <property type="match status" value="1"/>
</dbReference>
<dbReference type="PANTHER" id="PTHR46082">
    <property type="entry name" value="ATP/GTP-BINDING PROTEIN-RELATED"/>
    <property type="match status" value="1"/>
</dbReference>
<evidence type="ECO:0000313" key="2">
    <source>
        <dbReference type="EMBL" id="OKH95916.1"/>
    </source>
</evidence>
<dbReference type="SUPFAM" id="SSF48452">
    <property type="entry name" value="TPR-like"/>
    <property type="match status" value="2"/>
</dbReference>
<sequence length="830" mass="87671">MPENPGPPDHSPGDSADSAPSAAAPQVHASGTRAIAAKAIGVAITGDHARVVVLPADAAHSARETQAPPGTGNLPGPPPATFTGRDDTLTLLRSLFTAPNRLAPPAHPPAEHAVGPEPGHPAASSSPTAAATHPITDLRAADPHATNSHATQAPAPDLPTSRATRTVAIHGLGGIGKSTVALHYASGYRAAYPLVWWITATAPAAIEAGLASLAVRLAPLWAREATTEERVAWSLTWLQWHPGWLLVLDNVENPADLHPYLGALSGGHALATSRRATGWHTIGAALPLGPLTPAASTDLLCALAYSGRTPAPAERHAAAALADELGHLPLALEQAGSYIHQTGKDMDAYRRGLRRMLAKRTDAIEPERTVARLWEHTLRAVTARDPLAVSVLNTVAWLAPDDIPRDLLSPLALGPAPGLDSPEAGRLGLPGHPGCPDRPGSPGHPVTPDGDLDGPDPDALDESIGVLHAYTMVTLTRGGGLRVHRLVQAALRARLVAEADRARPTASGPVRPDGLTAAERLLHDAVPEGEGVAPTATERQTRLLPHITALATHTPRHHLTDRSVDLFVTAADHLYRAGLFAPALPLREVILAYRERTEGAEHPATFTSRHNLAFGLAGTGDFPRARALYEATLEQRARILGADHPDTLMTCNALASVYEDSDSLDRAIELYEDTLSKRERVLGDLDPATIAVRNNLAGAYVAAGDQDRGTRLYETVLTQCRQALGDTHPYTLGARSNLAYAYRRGGELTRAADLLETLLSDSDQVLGALHPDTLDTRAGLARVHELSGDIGQAARMLTDLLPLYERVLGDAHPSTARARAALDRLRTAQP</sequence>
<dbReference type="Gene3D" id="1.25.40.10">
    <property type="entry name" value="Tetratricopeptide repeat domain"/>
    <property type="match status" value="2"/>
</dbReference>
<dbReference type="Proteomes" id="UP000186455">
    <property type="component" value="Unassembled WGS sequence"/>
</dbReference>
<dbReference type="InterPro" id="IPR027417">
    <property type="entry name" value="P-loop_NTPase"/>
</dbReference>
<feature type="region of interest" description="Disordered" evidence="1">
    <location>
        <begin position="60"/>
        <end position="84"/>
    </location>
</feature>
<dbReference type="InterPro" id="IPR011990">
    <property type="entry name" value="TPR-like_helical_dom_sf"/>
</dbReference>
<dbReference type="EMBL" id="LFBV01000001">
    <property type="protein sequence ID" value="OKH95916.1"/>
    <property type="molecule type" value="Genomic_DNA"/>
</dbReference>
<keyword evidence="3" id="KW-1185">Reference proteome</keyword>
<dbReference type="PANTHER" id="PTHR46082:SF6">
    <property type="entry name" value="AAA+ ATPASE DOMAIN-CONTAINING PROTEIN-RELATED"/>
    <property type="match status" value="1"/>
</dbReference>
<feature type="compositionally biased region" description="Pro residues" evidence="1">
    <location>
        <begin position="1"/>
        <end position="10"/>
    </location>
</feature>
<dbReference type="Gene3D" id="3.40.50.300">
    <property type="entry name" value="P-loop containing nucleotide triphosphate hydrolases"/>
    <property type="match status" value="1"/>
</dbReference>
<dbReference type="PRINTS" id="PR00364">
    <property type="entry name" value="DISEASERSIST"/>
</dbReference>
<evidence type="ECO:0000313" key="3">
    <source>
        <dbReference type="Proteomes" id="UP000186455"/>
    </source>
</evidence>
<dbReference type="AlphaFoldDB" id="A0A1Q4VDJ9"/>
<dbReference type="Pfam" id="PF13374">
    <property type="entry name" value="TPR_10"/>
    <property type="match status" value="1"/>
</dbReference>
<proteinExistence type="predicted"/>
<protein>
    <recommendedName>
        <fullName evidence="4">NB-ARC domain-containing protein</fullName>
    </recommendedName>
</protein>
<dbReference type="Pfam" id="PF13424">
    <property type="entry name" value="TPR_12"/>
    <property type="match status" value="2"/>
</dbReference>